<gene>
    <name evidence="2" type="ORF">JOQ06_008178</name>
</gene>
<feature type="non-terminal residue" evidence="2">
    <location>
        <position position="73"/>
    </location>
</feature>
<name>A0AAD6FA29_9TELE</name>
<dbReference type="AlphaFoldDB" id="A0AAD6FA29"/>
<accession>A0AAD6FA29</accession>
<feature type="region of interest" description="Disordered" evidence="1">
    <location>
        <begin position="26"/>
        <end position="73"/>
    </location>
</feature>
<dbReference type="EMBL" id="JAPTMU010000020">
    <property type="protein sequence ID" value="KAJ4925993.1"/>
    <property type="molecule type" value="Genomic_DNA"/>
</dbReference>
<evidence type="ECO:0000313" key="3">
    <source>
        <dbReference type="Proteomes" id="UP001219934"/>
    </source>
</evidence>
<dbReference type="InterPro" id="IPR036397">
    <property type="entry name" value="RNaseH_sf"/>
</dbReference>
<evidence type="ECO:0000313" key="2">
    <source>
        <dbReference type="EMBL" id="KAJ4925993.1"/>
    </source>
</evidence>
<protein>
    <submittedName>
        <fullName evidence="2">Uncharacterized protein</fullName>
    </submittedName>
</protein>
<evidence type="ECO:0000256" key="1">
    <source>
        <dbReference type="SAM" id="MobiDB-lite"/>
    </source>
</evidence>
<organism evidence="2 3">
    <name type="scientific">Pogonophryne albipinna</name>
    <dbReference type="NCBI Taxonomy" id="1090488"/>
    <lineage>
        <taxon>Eukaryota</taxon>
        <taxon>Metazoa</taxon>
        <taxon>Chordata</taxon>
        <taxon>Craniata</taxon>
        <taxon>Vertebrata</taxon>
        <taxon>Euteleostomi</taxon>
        <taxon>Actinopterygii</taxon>
        <taxon>Neopterygii</taxon>
        <taxon>Teleostei</taxon>
        <taxon>Neoteleostei</taxon>
        <taxon>Acanthomorphata</taxon>
        <taxon>Eupercaria</taxon>
        <taxon>Perciformes</taxon>
        <taxon>Notothenioidei</taxon>
        <taxon>Pogonophryne</taxon>
    </lineage>
</organism>
<reference evidence="2" key="1">
    <citation type="submission" date="2022-11" db="EMBL/GenBank/DDBJ databases">
        <title>Chromosome-level genome of Pogonophryne albipinna.</title>
        <authorList>
            <person name="Jo E."/>
        </authorList>
    </citation>
    <scope>NUCLEOTIDE SEQUENCE</scope>
    <source>
        <strain evidence="2">SGF0006</strain>
        <tissue evidence="2">Muscle</tissue>
    </source>
</reference>
<sequence>MWSDETNIEIFGVNWTRRVWRKRDADYNPRTPFPRQHGARTLNMGHGGVFQQDNDPEHTAKATQEWLKKKHIE</sequence>
<keyword evidence="3" id="KW-1185">Reference proteome</keyword>
<dbReference type="GO" id="GO:0003676">
    <property type="term" value="F:nucleic acid binding"/>
    <property type="evidence" value="ECO:0007669"/>
    <property type="project" value="InterPro"/>
</dbReference>
<proteinExistence type="predicted"/>
<dbReference type="Gene3D" id="3.30.420.10">
    <property type="entry name" value="Ribonuclease H-like superfamily/Ribonuclease H"/>
    <property type="match status" value="1"/>
</dbReference>
<dbReference type="Proteomes" id="UP001219934">
    <property type="component" value="Unassembled WGS sequence"/>
</dbReference>
<comment type="caution">
    <text evidence="2">The sequence shown here is derived from an EMBL/GenBank/DDBJ whole genome shotgun (WGS) entry which is preliminary data.</text>
</comment>